<protein>
    <submittedName>
        <fullName evidence="1">Uncharacterized protein</fullName>
    </submittedName>
</protein>
<dbReference type="Proteomes" id="UP000198856">
    <property type="component" value="Unassembled WGS sequence"/>
</dbReference>
<keyword evidence="2" id="KW-1185">Reference proteome</keyword>
<organism evidence="1 2">
    <name type="scientific">Halovenus aranensis</name>
    <dbReference type="NCBI Taxonomy" id="890420"/>
    <lineage>
        <taxon>Archaea</taxon>
        <taxon>Methanobacteriati</taxon>
        <taxon>Methanobacteriota</taxon>
        <taxon>Stenosarchaea group</taxon>
        <taxon>Halobacteria</taxon>
        <taxon>Halobacteriales</taxon>
        <taxon>Haloarculaceae</taxon>
        <taxon>Halovenus</taxon>
    </lineage>
</organism>
<accession>A0A1G8YHF2</accession>
<proteinExistence type="predicted"/>
<dbReference type="STRING" id="890420.SAMN05216226_11474"/>
<gene>
    <name evidence="1" type="ORF">SAMN05216226_11474</name>
</gene>
<dbReference type="RefSeq" id="WP_092704032.1">
    <property type="nucleotide sequence ID" value="NZ_FNFC01000014.1"/>
</dbReference>
<evidence type="ECO:0000313" key="1">
    <source>
        <dbReference type="EMBL" id="SDK01490.1"/>
    </source>
</evidence>
<reference evidence="1 2" key="1">
    <citation type="submission" date="2016-10" db="EMBL/GenBank/DDBJ databases">
        <authorList>
            <person name="de Groot N.N."/>
        </authorList>
    </citation>
    <scope>NUCLEOTIDE SEQUENCE [LARGE SCALE GENOMIC DNA]</scope>
    <source>
        <strain evidence="1 2">IBRC-M10015</strain>
    </source>
</reference>
<name>A0A1G8YHF2_9EURY</name>
<dbReference type="EMBL" id="FNFC01000014">
    <property type="protein sequence ID" value="SDK01490.1"/>
    <property type="molecule type" value="Genomic_DNA"/>
</dbReference>
<sequence length="105" mass="12042">MTDFDPEKFDEKYVHYFEELETAYSNAYDQLHGEYPSNILRAIDRQILAESEPVYEGDGTFRVALPDDTDDRIAAVPAEADKVKAVLEEFVTRIESELRSLFGFA</sequence>
<dbReference type="Pfam" id="PF19095">
    <property type="entry name" value="DUF5783"/>
    <property type="match status" value="1"/>
</dbReference>
<evidence type="ECO:0000313" key="2">
    <source>
        <dbReference type="Proteomes" id="UP000198856"/>
    </source>
</evidence>
<dbReference type="InterPro" id="IPR043952">
    <property type="entry name" value="DUF5783"/>
</dbReference>
<dbReference type="AlphaFoldDB" id="A0A1G8YHF2"/>
<dbReference type="OrthoDB" id="225920at2157"/>